<keyword evidence="1" id="KW-0547">Nucleotide-binding</keyword>
<comment type="caution">
    <text evidence="4">The sequence shown here is derived from an EMBL/GenBank/DDBJ whole genome shotgun (WGS) entry which is preliminary data.</text>
</comment>
<comment type="similarity">
    <text evidence="1">Belongs to the AAA ATPase family.</text>
</comment>
<reference evidence="4 5" key="1">
    <citation type="submission" date="2023-07" db="EMBL/GenBank/DDBJ databases">
        <title>Genomic Encyclopedia of Type Strains, Phase IV (KMG-IV): sequencing the most valuable type-strain genomes for metagenomic binning, comparative biology and taxonomic classification.</title>
        <authorList>
            <person name="Goeker M."/>
        </authorList>
    </citation>
    <scope>NUCLEOTIDE SEQUENCE [LARGE SCALE GENOMIC DNA]</scope>
    <source>
        <strain evidence="4 5">DSM 1111</strain>
    </source>
</reference>
<dbReference type="Pfam" id="PF00004">
    <property type="entry name" value="AAA"/>
    <property type="match status" value="1"/>
</dbReference>
<dbReference type="InterPro" id="IPR003959">
    <property type="entry name" value="ATPase_AAA_core"/>
</dbReference>
<dbReference type="GO" id="GO:0006508">
    <property type="term" value="P:proteolysis"/>
    <property type="evidence" value="ECO:0007669"/>
    <property type="project" value="UniProtKB-KW"/>
</dbReference>
<dbReference type="EMBL" id="JAUSUW010000005">
    <property type="protein sequence ID" value="MDQ0420922.1"/>
    <property type="molecule type" value="Genomic_DNA"/>
</dbReference>
<keyword evidence="4" id="KW-0378">Hydrolase</keyword>
<dbReference type="CDD" id="cd19481">
    <property type="entry name" value="RecA-like_protease"/>
    <property type="match status" value="1"/>
</dbReference>
<feature type="domain" description="AAA+ ATPase" evidence="3">
    <location>
        <begin position="224"/>
        <end position="363"/>
    </location>
</feature>
<name>A0ABU0G8B0_9HYPH</name>
<evidence type="ECO:0000256" key="1">
    <source>
        <dbReference type="RuleBase" id="RU003651"/>
    </source>
</evidence>
<protein>
    <submittedName>
        <fullName evidence="4">ATP-dependent Zn protease</fullName>
    </submittedName>
</protein>
<evidence type="ECO:0000256" key="2">
    <source>
        <dbReference type="SAM" id="Coils"/>
    </source>
</evidence>
<dbReference type="SUPFAM" id="SSF52540">
    <property type="entry name" value="P-loop containing nucleoside triphosphate hydrolases"/>
    <property type="match status" value="1"/>
</dbReference>
<dbReference type="Pfam" id="PF01434">
    <property type="entry name" value="Peptidase_M41"/>
    <property type="match status" value="1"/>
</dbReference>
<dbReference type="Gene3D" id="1.20.58.760">
    <property type="entry name" value="Peptidase M41"/>
    <property type="match status" value="1"/>
</dbReference>
<dbReference type="InterPro" id="IPR003960">
    <property type="entry name" value="ATPase_AAA_CS"/>
</dbReference>
<dbReference type="PROSITE" id="PS00674">
    <property type="entry name" value="AAA"/>
    <property type="match status" value="1"/>
</dbReference>
<keyword evidence="5" id="KW-1185">Reference proteome</keyword>
<dbReference type="SMART" id="SM00382">
    <property type="entry name" value="AAA"/>
    <property type="match status" value="1"/>
</dbReference>
<evidence type="ECO:0000313" key="4">
    <source>
        <dbReference type="EMBL" id="MDQ0420922.1"/>
    </source>
</evidence>
<keyword evidence="2" id="KW-0175">Coiled coil</keyword>
<dbReference type="Gene3D" id="1.10.8.60">
    <property type="match status" value="1"/>
</dbReference>
<dbReference type="Proteomes" id="UP001238496">
    <property type="component" value="Unassembled WGS sequence"/>
</dbReference>
<evidence type="ECO:0000313" key="5">
    <source>
        <dbReference type="Proteomes" id="UP001238496"/>
    </source>
</evidence>
<keyword evidence="1" id="KW-0067">ATP-binding</keyword>
<feature type="coiled-coil region" evidence="2">
    <location>
        <begin position="556"/>
        <end position="587"/>
    </location>
</feature>
<keyword evidence="4" id="KW-0645">Protease</keyword>
<dbReference type="PANTHER" id="PTHR23076:SF97">
    <property type="entry name" value="ATP-DEPENDENT ZINC METALLOPROTEASE YME1L1"/>
    <property type="match status" value="1"/>
</dbReference>
<dbReference type="PANTHER" id="PTHR23076">
    <property type="entry name" value="METALLOPROTEASE M41 FTSH"/>
    <property type="match status" value="1"/>
</dbReference>
<organism evidence="4 5">
    <name type="scientific">Peteryoungia aggregata LMG 23059</name>
    <dbReference type="NCBI Taxonomy" id="1368425"/>
    <lineage>
        <taxon>Bacteria</taxon>
        <taxon>Pseudomonadati</taxon>
        <taxon>Pseudomonadota</taxon>
        <taxon>Alphaproteobacteria</taxon>
        <taxon>Hyphomicrobiales</taxon>
        <taxon>Rhizobiaceae</taxon>
        <taxon>Peteryoungia</taxon>
    </lineage>
</organism>
<dbReference type="Gene3D" id="3.40.50.300">
    <property type="entry name" value="P-loop containing nucleotide triphosphate hydrolases"/>
    <property type="match status" value="1"/>
</dbReference>
<dbReference type="InterPro" id="IPR027417">
    <property type="entry name" value="P-loop_NTPase"/>
</dbReference>
<dbReference type="GO" id="GO:0008233">
    <property type="term" value="F:peptidase activity"/>
    <property type="evidence" value="ECO:0007669"/>
    <property type="project" value="UniProtKB-KW"/>
</dbReference>
<evidence type="ECO:0000259" key="3">
    <source>
        <dbReference type="SMART" id="SM00382"/>
    </source>
</evidence>
<gene>
    <name evidence="4" type="ORF">J2045_001949</name>
</gene>
<dbReference type="SUPFAM" id="SSF140990">
    <property type="entry name" value="FtsH protease domain-like"/>
    <property type="match status" value="1"/>
</dbReference>
<dbReference type="RefSeq" id="WP_307372093.1">
    <property type="nucleotide sequence ID" value="NZ_JAUSUW010000005.1"/>
</dbReference>
<dbReference type="InterPro" id="IPR003593">
    <property type="entry name" value="AAA+_ATPase"/>
</dbReference>
<sequence>MSRTAVQRPATLETITYTHAIKVALRKCGFFLKGPDRDRTVALVFPPDTDFESYEVALGKLLTQLELAKKYSITRVFLDRQNRTQSAEAMIAVSRGECVIVLVEHGAVLPQGILLAVDRVVDVGPVKPSHLLAAAKETWGMDMTFVDAQLLCAYPTRRLFMAMRRGRPLEVVRQKLGQVENAPSQKSKPRIEDLEGYGVAKAWALDLVQDLAAWRKGSIPWRDVDAGVLLSGPPGTGKTLFASALAESCGATFIPASSAQWQAKGHLGDMLGAMRATFRSASEQAPTVLLIDEIDSIGNRMTFRGPNADYSVQVVNALLELLDGSDRREGVVVVAASNYPGNVDPALRRPGRLDRHFAIDLPDRAAREQILCHHLAEAISKDQLKEIVAAIGGYSGSHIEQLVRDARRKARRAGREVDIADLMNLVPPIMPLQGTDRYSTCLHEAGHAVVGLVLEIGIVENIVVAKEFGHRDDSCGQVQWYRPTVHNRTRESYLDEIAMLMGGMAAERVYLGTEYDGAGGQLGSDLQRAVDLATLMFANLGLEALQFHDVSTSAELDQLRRSDSILRRRVERLLEEQLVRAEEIIQEQDGVIKAIVAILMEREVMLGREVSQLFRDKRGKSSAG</sequence>
<dbReference type="InterPro" id="IPR037219">
    <property type="entry name" value="Peptidase_M41-like"/>
</dbReference>
<proteinExistence type="inferred from homology"/>
<dbReference type="InterPro" id="IPR000642">
    <property type="entry name" value="Peptidase_M41"/>
</dbReference>
<accession>A0ABU0G8B0</accession>